<accession>A0ABS9SGY7</accession>
<dbReference type="Proteomes" id="UP001202248">
    <property type="component" value="Unassembled WGS sequence"/>
</dbReference>
<organism evidence="1 2">
    <name type="scientific">Niabella ginsengisoli</name>
    <dbReference type="NCBI Taxonomy" id="522298"/>
    <lineage>
        <taxon>Bacteria</taxon>
        <taxon>Pseudomonadati</taxon>
        <taxon>Bacteroidota</taxon>
        <taxon>Chitinophagia</taxon>
        <taxon>Chitinophagales</taxon>
        <taxon>Chitinophagaceae</taxon>
        <taxon>Niabella</taxon>
    </lineage>
</organism>
<keyword evidence="2" id="KW-1185">Reference proteome</keyword>
<dbReference type="Pfam" id="PF09697">
    <property type="entry name" value="Porph_ging"/>
    <property type="match status" value="1"/>
</dbReference>
<proteinExistence type="predicted"/>
<reference evidence="1 2" key="1">
    <citation type="submission" date="2022-02" db="EMBL/GenBank/DDBJ databases">
        <authorList>
            <person name="Min J."/>
        </authorList>
    </citation>
    <scope>NUCLEOTIDE SEQUENCE [LARGE SCALE GENOMIC DNA]</scope>
    <source>
        <strain evidence="1 2">GR10-1</strain>
    </source>
</reference>
<protein>
    <submittedName>
        <fullName evidence="1">GLPGLI family protein</fullName>
    </submittedName>
</protein>
<name>A0ABS9SGY7_9BACT</name>
<dbReference type="RefSeq" id="WP_240829329.1">
    <property type="nucleotide sequence ID" value="NZ_JAKWBL010000001.1"/>
</dbReference>
<gene>
    <name evidence="1" type="ORF">MKP09_06630</name>
</gene>
<evidence type="ECO:0000313" key="1">
    <source>
        <dbReference type="EMBL" id="MCH5597605.1"/>
    </source>
</evidence>
<comment type="caution">
    <text evidence="1">The sequence shown here is derived from an EMBL/GenBank/DDBJ whole genome shotgun (WGS) entry which is preliminary data.</text>
</comment>
<dbReference type="NCBIfam" id="TIGR01200">
    <property type="entry name" value="GLPGLI"/>
    <property type="match status" value="1"/>
</dbReference>
<dbReference type="EMBL" id="JAKWBL010000001">
    <property type="protein sequence ID" value="MCH5597605.1"/>
    <property type="molecule type" value="Genomic_DNA"/>
</dbReference>
<evidence type="ECO:0000313" key="2">
    <source>
        <dbReference type="Proteomes" id="UP001202248"/>
    </source>
</evidence>
<dbReference type="InterPro" id="IPR005901">
    <property type="entry name" value="GLPGLI"/>
</dbReference>
<sequence>MASQPQFTVNYYKYKFNNNKSTFQFDRNADTKKVSPWLSFVNEDDFWYNDYADKKFVNQKAIDDNYIISGDLKNIQWKLYPNDNTIIAGFNCRRASTVLYDSVYVFAYYTDEITISGGPMSLNGLPGMILGVTIPRLYTSWIATSVSLDEQPIKEPTKGKKKNEAELLQILTEFGKSRAKEYKNATRYISPMIWQTFL</sequence>